<organism evidence="2">
    <name type="scientific">Anguilla anguilla</name>
    <name type="common">European freshwater eel</name>
    <name type="synonym">Muraena anguilla</name>
    <dbReference type="NCBI Taxonomy" id="7936"/>
    <lineage>
        <taxon>Eukaryota</taxon>
        <taxon>Metazoa</taxon>
        <taxon>Chordata</taxon>
        <taxon>Craniata</taxon>
        <taxon>Vertebrata</taxon>
        <taxon>Euteleostomi</taxon>
        <taxon>Actinopterygii</taxon>
        <taxon>Neopterygii</taxon>
        <taxon>Teleostei</taxon>
        <taxon>Anguilliformes</taxon>
        <taxon>Anguillidae</taxon>
        <taxon>Anguilla</taxon>
    </lineage>
</organism>
<feature type="chain" id="PRO_5002435383" evidence="1">
    <location>
        <begin position="35"/>
        <end position="58"/>
    </location>
</feature>
<keyword evidence="1" id="KW-0732">Signal</keyword>
<feature type="signal peptide" evidence="1">
    <location>
        <begin position="1"/>
        <end position="34"/>
    </location>
</feature>
<reference evidence="2" key="2">
    <citation type="journal article" date="2015" name="Fish Shellfish Immunol.">
        <title>Early steps in the European eel (Anguilla anguilla)-Vibrio vulnificus interaction in the gills: Role of the RtxA13 toxin.</title>
        <authorList>
            <person name="Callol A."/>
            <person name="Pajuelo D."/>
            <person name="Ebbesson L."/>
            <person name="Teles M."/>
            <person name="MacKenzie S."/>
            <person name="Amaro C."/>
        </authorList>
    </citation>
    <scope>NUCLEOTIDE SEQUENCE</scope>
</reference>
<dbReference type="EMBL" id="GBXM01002146">
    <property type="protein sequence ID" value="JAI06432.1"/>
    <property type="molecule type" value="Transcribed_RNA"/>
</dbReference>
<evidence type="ECO:0000313" key="2">
    <source>
        <dbReference type="EMBL" id="JAI06432.1"/>
    </source>
</evidence>
<accession>A0A0E9XVJ7</accession>
<evidence type="ECO:0000256" key="1">
    <source>
        <dbReference type="SAM" id="SignalP"/>
    </source>
</evidence>
<dbReference type="AlphaFoldDB" id="A0A0E9XVJ7"/>
<name>A0A0E9XVJ7_ANGAN</name>
<protein>
    <submittedName>
        <fullName evidence="2">Uncharacterized protein</fullName>
    </submittedName>
</protein>
<proteinExistence type="predicted"/>
<reference evidence="2" key="1">
    <citation type="submission" date="2014-11" db="EMBL/GenBank/DDBJ databases">
        <authorList>
            <person name="Amaro Gonzalez C."/>
        </authorList>
    </citation>
    <scope>NUCLEOTIDE SEQUENCE</scope>
</reference>
<sequence length="58" mass="6646">MFAYHSTFTNRAVYLNSLPLLIRLLLLHASAARCFVNPLHHPSSIPMRQEFAFSIPMC</sequence>